<evidence type="ECO:0000256" key="2">
    <source>
        <dbReference type="SAM" id="SignalP"/>
    </source>
</evidence>
<feature type="domain" description="C-type lectin" evidence="3">
    <location>
        <begin position="7"/>
        <end position="59"/>
    </location>
</feature>
<name>A0A8C0HED1_CHEAB</name>
<evidence type="ECO:0000313" key="5">
    <source>
        <dbReference type="Proteomes" id="UP000694404"/>
    </source>
</evidence>
<dbReference type="Pfam" id="PF00059">
    <property type="entry name" value="Lectin_C"/>
    <property type="match status" value="1"/>
</dbReference>
<keyword evidence="2" id="KW-0732">Signal</keyword>
<feature type="chain" id="PRO_5034214497" description="C-type lectin domain-containing protein" evidence="2">
    <location>
        <begin position="22"/>
        <end position="62"/>
    </location>
</feature>
<evidence type="ECO:0000259" key="3">
    <source>
        <dbReference type="PROSITE" id="PS50041"/>
    </source>
</evidence>
<dbReference type="InterPro" id="IPR016186">
    <property type="entry name" value="C-type_lectin-like/link_sf"/>
</dbReference>
<dbReference type="Gene3D" id="3.10.100.10">
    <property type="entry name" value="Mannose-Binding Protein A, subunit A"/>
    <property type="match status" value="1"/>
</dbReference>
<dbReference type="PROSITE" id="PS00615">
    <property type="entry name" value="C_TYPE_LECTIN_1"/>
    <property type="match status" value="1"/>
</dbReference>
<evidence type="ECO:0000256" key="1">
    <source>
        <dbReference type="ARBA" id="ARBA00023157"/>
    </source>
</evidence>
<proteinExistence type="predicted"/>
<accession>A0A8C0HED1</accession>
<dbReference type="Ensembl" id="ENSCABT00000022606.1">
    <property type="protein sequence ID" value="ENSCABP00000020625.1"/>
    <property type="gene ID" value="ENSCABG00000015215.1"/>
</dbReference>
<feature type="signal peptide" evidence="2">
    <location>
        <begin position="1"/>
        <end position="21"/>
    </location>
</feature>
<dbReference type="Proteomes" id="UP000694404">
    <property type="component" value="Unplaced"/>
</dbReference>
<dbReference type="CDD" id="cd00037">
    <property type="entry name" value="CLECT"/>
    <property type="match status" value="1"/>
</dbReference>
<sequence>MKAPSFWIALLYLVLPALVSSHWQTGEPNGEQKENCALARQDGHWYDVPCTEQHHWVCEKEP</sequence>
<dbReference type="SUPFAM" id="SSF56436">
    <property type="entry name" value="C-type lectin-like"/>
    <property type="match status" value="1"/>
</dbReference>
<keyword evidence="5" id="KW-1185">Reference proteome</keyword>
<dbReference type="PROSITE" id="PS50041">
    <property type="entry name" value="C_TYPE_LECTIN_2"/>
    <property type="match status" value="1"/>
</dbReference>
<organism evidence="4 5">
    <name type="scientific">Chelonoidis abingdonii</name>
    <name type="common">Abingdon island giant tortoise</name>
    <name type="synonym">Testudo abingdonii</name>
    <dbReference type="NCBI Taxonomy" id="106734"/>
    <lineage>
        <taxon>Eukaryota</taxon>
        <taxon>Metazoa</taxon>
        <taxon>Chordata</taxon>
        <taxon>Craniata</taxon>
        <taxon>Vertebrata</taxon>
        <taxon>Euteleostomi</taxon>
        <taxon>Archelosauria</taxon>
        <taxon>Testudinata</taxon>
        <taxon>Testudines</taxon>
        <taxon>Cryptodira</taxon>
        <taxon>Durocryptodira</taxon>
        <taxon>Testudinoidea</taxon>
        <taxon>Testudinidae</taxon>
        <taxon>Chelonoidis</taxon>
    </lineage>
</organism>
<dbReference type="AlphaFoldDB" id="A0A8C0HED1"/>
<reference evidence="4" key="2">
    <citation type="submission" date="2025-09" db="UniProtKB">
        <authorList>
            <consortium name="Ensembl"/>
        </authorList>
    </citation>
    <scope>IDENTIFICATION</scope>
</reference>
<protein>
    <recommendedName>
        <fullName evidence="3">C-type lectin domain-containing protein</fullName>
    </recommendedName>
</protein>
<reference evidence="4" key="1">
    <citation type="submission" date="2025-08" db="UniProtKB">
        <authorList>
            <consortium name="Ensembl"/>
        </authorList>
    </citation>
    <scope>IDENTIFICATION</scope>
</reference>
<dbReference type="InterPro" id="IPR016187">
    <property type="entry name" value="CTDL_fold"/>
</dbReference>
<dbReference type="InterPro" id="IPR001304">
    <property type="entry name" value="C-type_lectin-like"/>
</dbReference>
<dbReference type="InterPro" id="IPR018378">
    <property type="entry name" value="C-type_lectin_CS"/>
</dbReference>
<keyword evidence="1" id="KW-1015">Disulfide bond</keyword>
<evidence type="ECO:0000313" key="4">
    <source>
        <dbReference type="Ensembl" id="ENSCABP00000020625.1"/>
    </source>
</evidence>